<evidence type="ECO:0000313" key="1">
    <source>
        <dbReference type="EMBL" id="PHJ16861.1"/>
    </source>
</evidence>
<comment type="caution">
    <text evidence="1">The sequence shown here is derived from an EMBL/GenBank/DDBJ whole genome shotgun (WGS) entry which is preliminary data.</text>
</comment>
<sequence>MYMSSSLFREKCVFFLLSIHPSIRTLHTIMKLPAYLQIYLPQERKHLFFKL</sequence>
<reference evidence="1 2" key="1">
    <citation type="journal article" date="2017" name="Int. J. Parasitol.">
        <title>The genome of the protozoan parasite Cystoisospora suis and a reverse vaccinology approach to identify vaccine candidates.</title>
        <authorList>
            <person name="Palmieri N."/>
            <person name="Shrestha A."/>
            <person name="Ruttkowski B."/>
            <person name="Beck T."/>
            <person name="Vogl C."/>
            <person name="Tomley F."/>
            <person name="Blake D.P."/>
            <person name="Joachim A."/>
        </authorList>
    </citation>
    <scope>NUCLEOTIDE SEQUENCE [LARGE SCALE GENOMIC DNA]</scope>
    <source>
        <strain evidence="1 2">Wien I</strain>
    </source>
</reference>
<gene>
    <name evidence="1" type="ORF">CSUI_009325</name>
</gene>
<dbReference type="VEuPathDB" id="ToxoDB:CSUI_009325"/>
<dbReference type="EMBL" id="MIGC01005525">
    <property type="protein sequence ID" value="PHJ16861.1"/>
    <property type="molecule type" value="Genomic_DNA"/>
</dbReference>
<keyword evidence="2" id="KW-1185">Reference proteome</keyword>
<organism evidence="1 2">
    <name type="scientific">Cystoisospora suis</name>
    <dbReference type="NCBI Taxonomy" id="483139"/>
    <lineage>
        <taxon>Eukaryota</taxon>
        <taxon>Sar</taxon>
        <taxon>Alveolata</taxon>
        <taxon>Apicomplexa</taxon>
        <taxon>Conoidasida</taxon>
        <taxon>Coccidia</taxon>
        <taxon>Eucoccidiorida</taxon>
        <taxon>Eimeriorina</taxon>
        <taxon>Sarcocystidae</taxon>
        <taxon>Cystoisospora</taxon>
    </lineage>
</organism>
<feature type="non-terminal residue" evidence="1">
    <location>
        <position position="51"/>
    </location>
</feature>
<dbReference type="AlphaFoldDB" id="A0A2C6JI46"/>
<protein>
    <submittedName>
        <fullName evidence="1">Uncharacterized protein</fullName>
    </submittedName>
</protein>
<dbReference type="GeneID" id="94432652"/>
<proteinExistence type="predicted"/>
<evidence type="ECO:0000313" key="2">
    <source>
        <dbReference type="Proteomes" id="UP000221165"/>
    </source>
</evidence>
<name>A0A2C6JI46_9APIC</name>
<dbReference type="Proteomes" id="UP000221165">
    <property type="component" value="Unassembled WGS sequence"/>
</dbReference>
<accession>A0A2C6JI46</accession>
<dbReference type="RefSeq" id="XP_067918586.1">
    <property type="nucleotide sequence ID" value="XM_068069441.1"/>
</dbReference>